<dbReference type="Pfam" id="PF19081">
    <property type="entry name" value="Ig_7"/>
    <property type="match status" value="5"/>
</dbReference>
<dbReference type="Proteomes" id="UP000253951">
    <property type="component" value="Chromosome"/>
</dbReference>
<accession>A0A345HC71</accession>
<dbReference type="InterPro" id="IPR001304">
    <property type="entry name" value="C-type_lectin-like"/>
</dbReference>
<dbReference type="EMBL" id="CP031188">
    <property type="protein sequence ID" value="AXG74181.1"/>
    <property type="molecule type" value="Genomic_DNA"/>
</dbReference>
<evidence type="ECO:0000259" key="1">
    <source>
        <dbReference type="PROSITE" id="PS50041"/>
    </source>
</evidence>
<protein>
    <recommendedName>
        <fullName evidence="1">C-type lectin domain-containing protein</fullName>
    </recommendedName>
</protein>
<dbReference type="OrthoDB" id="9765926at2"/>
<dbReference type="InterPro" id="IPR016187">
    <property type="entry name" value="CTDL_fold"/>
</dbReference>
<evidence type="ECO:0000313" key="2">
    <source>
        <dbReference type="EMBL" id="AXG74181.1"/>
    </source>
</evidence>
<organism evidence="2 3">
    <name type="scientific">Flavobacterium arcticum</name>
    <dbReference type="NCBI Taxonomy" id="1784713"/>
    <lineage>
        <taxon>Bacteria</taxon>
        <taxon>Pseudomonadati</taxon>
        <taxon>Bacteroidota</taxon>
        <taxon>Flavobacteriia</taxon>
        <taxon>Flavobacteriales</taxon>
        <taxon>Flavobacteriaceae</taxon>
        <taxon>Flavobacterium</taxon>
    </lineage>
</organism>
<evidence type="ECO:0000313" key="3">
    <source>
        <dbReference type="Proteomes" id="UP000253951"/>
    </source>
</evidence>
<dbReference type="InterPro" id="IPR044023">
    <property type="entry name" value="Ig_7"/>
</dbReference>
<dbReference type="AlphaFoldDB" id="A0A345HC71"/>
<dbReference type="Pfam" id="PF13585">
    <property type="entry name" value="CHU_C"/>
    <property type="match status" value="1"/>
</dbReference>
<dbReference type="InterPro" id="IPR034007">
    <property type="entry name" value="CTLD_bac"/>
</dbReference>
<dbReference type="PROSITE" id="PS50041">
    <property type="entry name" value="C_TYPE_LECTIN_2"/>
    <property type="match status" value="1"/>
</dbReference>
<dbReference type="CDD" id="cd03603">
    <property type="entry name" value="CLECT_VCBS"/>
    <property type="match status" value="1"/>
</dbReference>
<feature type="domain" description="C-type lectin" evidence="1">
    <location>
        <begin position="159"/>
        <end position="282"/>
    </location>
</feature>
<dbReference type="InterPro" id="IPR016186">
    <property type="entry name" value="C-type_lectin-like/link_sf"/>
</dbReference>
<reference evidence="2 3" key="1">
    <citation type="submission" date="2018-07" db="EMBL/GenBank/DDBJ databases">
        <title>Complete genome sequence of Flavobacterium arcticum type strain SM1502T.</title>
        <authorList>
            <person name="Li Y."/>
            <person name="Li D.-D."/>
        </authorList>
    </citation>
    <scope>NUCLEOTIDE SEQUENCE [LARGE SCALE GENOMIC DNA]</scope>
    <source>
        <strain evidence="2 3">SM1502</strain>
    </source>
</reference>
<dbReference type="KEGG" id="fat:DVK85_07975"/>
<keyword evidence="3" id="KW-1185">Reference proteome</keyword>
<dbReference type="RefSeq" id="WP_114677939.1">
    <property type="nucleotide sequence ID" value="NZ_CP031188.1"/>
</dbReference>
<proteinExistence type="predicted"/>
<sequence length="955" mass="101947">MNNFSHTFLRINNLKEFFFAILFFITFSQITNAQTNEAPVLTATGDQIYCPGENLNITTTFNITDTDDTATEAIYIQISSGYENGEDLLSLTGTHPNITSSWNVTTAKLSLTGTTGQDVSYTDLIAAIEDVVYTNSATNPTPGTRTFSITVGQANYLESTDHYYLYIAELGINWVAARDAAEATTYYGLQGYLATILSEDEALLIGEQALGTGWIGGSDSATEGVWQWVTGPEAGTTFWNGDVNGSTPNYAFWNTGEPNNLDNEDYAHITAPGVGVPGSWNDLSIAGGPNEYMPQGYIVEYGGMPGDPVLQLSATTTISILGITSTAANSECNSGSLTLLAGAGVNDVYWYTNATGGTPIHTGTSFNTPTITTTTTYYVSAYDETCTTAPRTPIVATIYPLPTVTAGTTPPTICGSGTSTLEATASNGVINWYDAPTGGTLIDTGNSITSPSISTTTTFYAEAVSSDNCISATRTAITITATPLPTITNFTTPPALCGSGTASLSAIPSGGTINWYDAPTDGTLIGTGTTITSPTVTTTTIFYAEVLNNDCLSENRTAVTVTVNPLPTITVATTEVSLCEEGITTLEAIPSDGVINWYDTDTGVTVLFSGNEFETPFLTENTTYYAEAVSTTNCISAERIAVTVIITSLPTVTTEVDITACFGSTVTLEATPSTGTINWYTDATGGTPIATGTALTTTTLTEDTVYYTEAEYNGCPSAERTAIHITVIPLPEAGDDETILFCENDTALLDAQIEGDVTYLWDSGETTPQITIDEAGIYTVTITNTSECIDTQTFTTDIILAPDIDVVQIRNTDEATIIMEDNTQDYEYSIDGINYQSSPIFRGLKDGIYAAYARSLNGCGLDIKTFRVLLVQKYFTPNNDGINDAFTIAGMATAYPQATVTVFDRYGKIITGLNRYNREWDGTYNGNKLPATDYWYIIQLNSTSPEIKGHVSLVR</sequence>
<dbReference type="Gene3D" id="3.10.100.10">
    <property type="entry name" value="Mannose-Binding Protein A, subunit A"/>
    <property type="match status" value="1"/>
</dbReference>
<dbReference type="NCBIfam" id="TIGR04131">
    <property type="entry name" value="Bac_Flav_CTERM"/>
    <property type="match status" value="1"/>
</dbReference>
<name>A0A345HC71_9FLAO</name>
<dbReference type="InterPro" id="IPR026341">
    <property type="entry name" value="T9SS_type_B"/>
</dbReference>
<dbReference type="SUPFAM" id="SSF56436">
    <property type="entry name" value="C-type lectin-like"/>
    <property type="match status" value="1"/>
</dbReference>
<gene>
    <name evidence="2" type="ORF">DVK85_07975</name>
</gene>